<accession>A0ACC2ERH3</accession>
<organism evidence="1 2">
    <name type="scientific">Diphasiastrum complanatum</name>
    <name type="common">Issler's clubmoss</name>
    <name type="synonym">Lycopodium complanatum</name>
    <dbReference type="NCBI Taxonomy" id="34168"/>
    <lineage>
        <taxon>Eukaryota</taxon>
        <taxon>Viridiplantae</taxon>
        <taxon>Streptophyta</taxon>
        <taxon>Embryophyta</taxon>
        <taxon>Tracheophyta</taxon>
        <taxon>Lycopodiopsida</taxon>
        <taxon>Lycopodiales</taxon>
        <taxon>Lycopodiaceae</taxon>
        <taxon>Lycopodioideae</taxon>
        <taxon>Diphasiastrum</taxon>
    </lineage>
</organism>
<dbReference type="EMBL" id="CM055092">
    <property type="protein sequence ID" value="KAJ7569027.1"/>
    <property type="molecule type" value="Genomic_DNA"/>
</dbReference>
<gene>
    <name evidence="1" type="ORF">O6H91_01G057900</name>
</gene>
<evidence type="ECO:0000313" key="2">
    <source>
        <dbReference type="Proteomes" id="UP001162992"/>
    </source>
</evidence>
<protein>
    <submittedName>
        <fullName evidence="1">Uncharacterized protein</fullName>
    </submittedName>
</protein>
<dbReference type="Proteomes" id="UP001162992">
    <property type="component" value="Chromosome 1"/>
</dbReference>
<keyword evidence="2" id="KW-1185">Reference proteome</keyword>
<proteinExistence type="predicted"/>
<sequence>MALRQIGWSTLFFTVFGLISFILGILAENMKPGGSNIQLIKTNNVAICHYPSDPSPLLGSLAIVFLFVSSSLAIASLFHPYDGKSIPQSAFWKSKLFIAFFVLSIALYVSAEALLIWATVTESTSVKNRRHSVLLESCPSAKTGLFGGAAFLALDSTLFWLICMMLITNMHSDHFSENKDENDIYVKVATEYNPALAAHFVPKV</sequence>
<evidence type="ECO:0000313" key="1">
    <source>
        <dbReference type="EMBL" id="KAJ7569027.1"/>
    </source>
</evidence>
<comment type="caution">
    <text evidence="1">The sequence shown here is derived from an EMBL/GenBank/DDBJ whole genome shotgun (WGS) entry which is preliminary data.</text>
</comment>
<reference evidence="2" key="1">
    <citation type="journal article" date="2024" name="Proc. Natl. Acad. Sci. U.S.A.">
        <title>Extraordinary preservation of gene collinearity over three hundred million years revealed in homosporous lycophytes.</title>
        <authorList>
            <person name="Li C."/>
            <person name="Wickell D."/>
            <person name="Kuo L.Y."/>
            <person name="Chen X."/>
            <person name="Nie B."/>
            <person name="Liao X."/>
            <person name="Peng D."/>
            <person name="Ji J."/>
            <person name="Jenkins J."/>
            <person name="Williams M."/>
            <person name="Shu S."/>
            <person name="Plott C."/>
            <person name="Barry K."/>
            <person name="Rajasekar S."/>
            <person name="Grimwood J."/>
            <person name="Han X."/>
            <person name="Sun S."/>
            <person name="Hou Z."/>
            <person name="He W."/>
            <person name="Dai G."/>
            <person name="Sun C."/>
            <person name="Schmutz J."/>
            <person name="Leebens-Mack J.H."/>
            <person name="Li F.W."/>
            <person name="Wang L."/>
        </authorList>
    </citation>
    <scope>NUCLEOTIDE SEQUENCE [LARGE SCALE GENOMIC DNA]</scope>
    <source>
        <strain evidence="2">cv. PW_Plant_1</strain>
    </source>
</reference>
<name>A0ACC2ERH3_DIPCM</name>